<dbReference type="Pfam" id="PF13921">
    <property type="entry name" value="Myb_DNA-bind_6"/>
    <property type="match status" value="1"/>
</dbReference>
<feature type="region of interest" description="Disordered" evidence="1">
    <location>
        <begin position="526"/>
        <end position="566"/>
    </location>
</feature>
<feature type="domain" description="HTH myb-type" evidence="3">
    <location>
        <begin position="476"/>
        <end position="529"/>
    </location>
</feature>
<dbReference type="PROSITE" id="PS50090">
    <property type="entry name" value="MYB_LIKE"/>
    <property type="match status" value="1"/>
</dbReference>
<dbReference type="AlphaFoldDB" id="A0A2B7WIT8"/>
<sequence>MDSYWEVCTQADYTSKVAGTANPPALQSRLPVFPHDRSSPTFSQVPPPQTYNALSITPQHLSHPLPPCPPPSCYTSAASPWVQPNSSREHYLPSAGKDFDPFFDQAVISVCADANESNSLACILLSYDSNEGALSRRASDRRHGPKDTLSGTEDGVFEEADSNPSSTGTIPTGSVPLCTDASPQHGLATDNPQSSGSEQSRDPCPTPPVDRQTMIEPDDSTVDGSSLCGDFSPHPCPSSSCATSISGTPAAEDGGGKADSMIRGRPTSPPPEMRNRPSRSGGMQTMVAVQVPPSAWFPDSKTASPQNPVDKPRGRTQSLQQCLAQSACEVPPSCKRKRDDDTSISDLGGSSEDSDGSDDEYLASSEEESCPEKLSKVRKLSPPPRRTVSLCCPLHRRSPIHGADHRRVPDTECPGTVEWKGGHFLRLSQKQAQTLQCLMAKFTRAITTMSCCAHPPTAVSGVGSVAEDDEAVEHDRKGRRRAHWTTDEDDRLAALRTDGFTWPEIEERFPHRSLSSLRQRWYTKLQKRSHDIPRHPSRERSQVDDDMSKPEAKPSRPPRPSTSITVCPMCKCTVDAQALGASRPMDPTRMRFREQWEFCNSH</sequence>
<dbReference type="SUPFAM" id="SSF46689">
    <property type="entry name" value="Homeodomain-like"/>
    <property type="match status" value="1"/>
</dbReference>
<feature type="compositionally biased region" description="Polar residues" evidence="1">
    <location>
        <begin position="315"/>
        <end position="324"/>
    </location>
</feature>
<dbReference type="Proteomes" id="UP000224634">
    <property type="component" value="Unassembled WGS sequence"/>
</dbReference>
<evidence type="ECO:0000256" key="1">
    <source>
        <dbReference type="SAM" id="MobiDB-lite"/>
    </source>
</evidence>
<name>A0A2B7WIT8_POLH7</name>
<feature type="region of interest" description="Disordered" evidence="1">
    <location>
        <begin position="135"/>
        <end position="384"/>
    </location>
</feature>
<gene>
    <name evidence="4" type="ORF">AJ80_09812</name>
</gene>
<dbReference type="EMBL" id="PDNA01000356">
    <property type="protein sequence ID" value="PGG96552.1"/>
    <property type="molecule type" value="Genomic_DNA"/>
</dbReference>
<dbReference type="PROSITE" id="PS51294">
    <property type="entry name" value="HTH_MYB"/>
    <property type="match status" value="1"/>
</dbReference>
<feature type="compositionally biased region" description="Basic and acidic residues" evidence="1">
    <location>
        <begin position="528"/>
        <end position="554"/>
    </location>
</feature>
<accession>A0A2B7WIT8</accession>
<dbReference type="InterPro" id="IPR001005">
    <property type="entry name" value="SANT/Myb"/>
</dbReference>
<dbReference type="InterPro" id="IPR009057">
    <property type="entry name" value="Homeodomain-like_sf"/>
</dbReference>
<feature type="region of interest" description="Disordered" evidence="1">
    <location>
        <begin position="27"/>
        <end position="46"/>
    </location>
</feature>
<protein>
    <submittedName>
        <fullName evidence="4">Uncharacterized protein</fullName>
    </submittedName>
</protein>
<dbReference type="InterPro" id="IPR017930">
    <property type="entry name" value="Myb_dom"/>
</dbReference>
<feature type="compositionally biased region" description="Basic and acidic residues" evidence="1">
    <location>
        <begin position="137"/>
        <end position="146"/>
    </location>
</feature>
<feature type="domain" description="Myb-like" evidence="2">
    <location>
        <begin position="476"/>
        <end position="525"/>
    </location>
</feature>
<organism evidence="4 5">
    <name type="scientific">Polytolypa hystricis (strain UAMH7299)</name>
    <dbReference type="NCBI Taxonomy" id="1447883"/>
    <lineage>
        <taxon>Eukaryota</taxon>
        <taxon>Fungi</taxon>
        <taxon>Dikarya</taxon>
        <taxon>Ascomycota</taxon>
        <taxon>Pezizomycotina</taxon>
        <taxon>Eurotiomycetes</taxon>
        <taxon>Eurotiomycetidae</taxon>
        <taxon>Onygenales</taxon>
        <taxon>Onygenales incertae sedis</taxon>
        <taxon>Polytolypa</taxon>
    </lineage>
</organism>
<evidence type="ECO:0000313" key="5">
    <source>
        <dbReference type="Proteomes" id="UP000224634"/>
    </source>
</evidence>
<dbReference type="Gene3D" id="1.10.10.60">
    <property type="entry name" value="Homeodomain-like"/>
    <property type="match status" value="1"/>
</dbReference>
<evidence type="ECO:0000313" key="4">
    <source>
        <dbReference type="EMBL" id="PGG96552.1"/>
    </source>
</evidence>
<feature type="compositionally biased region" description="Polar residues" evidence="1">
    <location>
        <begin position="162"/>
        <end position="172"/>
    </location>
</feature>
<proteinExistence type="predicted"/>
<evidence type="ECO:0000259" key="2">
    <source>
        <dbReference type="PROSITE" id="PS50090"/>
    </source>
</evidence>
<evidence type="ECO:0000259" key="3">
    <source>
        <dbReference type="PROSITE" id="PS51294"/>
    </source>
</evidence>
<reference evidence="4 5" key="1">
    <citation type="submission" date="2017-10" db="EMBL/GenBank/DDBJ databases">
        <title>Comparative genomics in systemic dimorphic fungi from Ajellomycetaceae.</title>
        <authorList>
            <person name="Munoz J.F."/>
            <person name="Mcewen J.G."/>
            <person name="Clay O.K."/>
            <person name="Cuomo C.A."/>
        </authorList>
    </citation>
    <scope>NUCLEOTIDE SEQUENCE [LARGE SCALE GENOMIC DNA]</scope>
    <source>
        <strain evidence="4 5">UAMH7299</strain>
    </source>
</reference>
<keyword evidence="5" id="KW-1185">Reference proteome</keyword>
<dbReference type="CDD" id="cd00167">
    <property type="entry name" value="SANT"/>
    <property type="match status" value="1"/>
</dbReference>
<feature type="compositionally biased region" description="Polar residues" evidence="1">
    <location>
        <begin position="237"/>
        <end position="247"/>
    </location>
</feature>
<feature type="compositionally biased region" description="Acidic residues" evidence="1">
    <location>
        <begin position="352"/>
        <end position="369"/>
    </location>
</feature>
<dbReference type="OrthoDB" id="4188791at2759"/>
<comment type="caution">
    <text evidence="4">The sequence shown here is derived from an EMBL/GenBank/DDBJ whole genome shotgun (WGS) entry which is preliminary data.</text>
</comment>
<dbReference type="STRING" id="1447883.A0A2B7WIT8"/>